<evidence type="ECO:0000259" key="3">
    <source>
        <dbReference type="Pfam" id="PF07687"/>
    </source>
</evidence>
<feature type="domain" description="Peptidase M20 dimerisation" evidence="3">
    <location>
        <begin position="187"/>
        <end position="281"/>
    </location>
</feature>
<dbReference type="InterPro" id="IPR002933">
    <property type="entry name" value="Peptidase_M20"/>
</dbReference>
<reference evidence="4 5" key="1">
    <citation type="submission" date="2013-04" db="EMBL/GenBank/DDBJ databases">
        <title>Shimia sp. 22II-S11-Z10 Genome Sequencing.</title>
        <authorList>
            <person name="Lai Q."/>
            <person name="Li G."/>
            <person name="Shao Z."/>
        </authorList>
    </citation>
    <scope>NUCLEOTIDE SEQUENCE [LARGE SCALE GENOMIC DNA]</scope>
    <source>
        <strain evidence="5">22II-S11-Z10</strain>
    </source>
</reference>
<evidence type="ECO:0000313" key="5">
    <source>
        <dbReference type="Proteomes" id="UP000024836"/>
    </source>
</evidence>
<dbReference type="GO" id="GO:0019877">
    <property type="term" value="P:diaminopimelate biosynthetic process"/>
    <property type="evidence" value="ECO:0007669"/>
    <property type="project" value="UniProtKB-ARBA"/>
</dbReference>
<dbReference type="RefSeq" id="WP_035247409.1">
    <property type="nucleotide sequence ID" value="NZ_AQQY01000001.1"/>
</dbReference>
<dbReference type="Pfam" id="PF01546">
    <property type="entry name" value="Peptidase_M20"/>
    <property type="match status" value="1"/>
</dbReference>
<dbReference type="InterPro" id="IPR036264">
    <property type="entry name" value="Bact_exopeptidase_dim_dom"/>
</dbReference>
<comment type="caution">
    <text evidence="4">The sequence shown here is derived from an EMBL/GenBank/DDBJ whole genome shotgun (WGS) entry which is preliminary data.</text>
</comment>
<dbReference type="AlphaFoldDB" id="A0A058ZRN2"/>
<dbReference type="CDD" id="cd05666">
    <property type="entry name" value="M20_Acy1-like"/>
    <property type="match status" value="1"/>
</dbReference>
<dbReference type="STRING" id="1461693.ATO10_02160"/>
<dbReference type="PANTHER" id="PTHR11014:SF63">
    <property type="entry name" value="METALLOPEPTIDASE, PUTATIVE (AFU_ORTHOLOGUE AFUA_6G09600)-RELATED"/>
    <property type="match status" value="1"/>
</dbReference>
<dbReference type="GO" id="GO:0050118">
    <property type="term" value="F:N-acetyldiaminopimelate deacetylase activity"/>
    <property type="evidence" value="ECO:0007669"/>
    <property type="project" value="UniProtKB-ARBA"/>
</dbReference>
<dbReference type="NCBIfam" id="TIGR01891">
    <property type="entry name" value="amidohydrolases"/>
    <property type="match status" value="1"/>
</dbReference>
<dbReference type="InterPro" id="IPR011650">
    <property type="entry name" value="Peptidase_M20_dimer"/>
</dbReference>
<feature type="binding site" evidence="2">
    <location>
        <position position="102"/>
    </location>
    <ligand>
        <name>Mn(2+)</name>
        <dbReference type="ChEBI" id="CHEBI:29035"/>
        <label>2</label>
    </ligand>
</feature>
<dbReference type="EMBL" id="AQQY01000001">
    <property type="protein sequence ID" value="KCV83526.1"/>
    <property type="molecule type" value="Genomic_DNA"/>
</dbReference>
<dbReference type="PATRIC" id="fig|1461693.3.peg.447"/>
<dbReference type="PIRSF" id="PIRSF005962">
    <property type="entry name" value="Pept_M20D_amidohydro"/>
    <property type="match status" value="1"/>
</dbReference>
<keyword evidence="5" id="KW-1185">Reference proteome</keyword>
<dbReference type="Gene3D" id="3.30.70.360">
    <property type="match status" value="1"/>
</dbReference>
<dbReference type="GO" id="GO:0046872">
    <property type="term" value="F:metal ion binding"/>
    <property type="evidence" value="ECO:0007669"/>
    <property type="project" value="UniProtKB-KW"/>
</dbReference>
<dbReference type="SUPFAM" id="SSF55031">
    <property type="entry name" value="Bacterial exopeptidase dimerisation domain"/>
    <property type="match status" value="1"/>
</dbReference>
<dbReference type="Gene3D" id="3.40.630.10">
    <property type="entry name" value="Zn peptidases"/>
    <property type="match status" value="1"/>
</dbReference>
<dbReference type="Pfam" id="PF07687">
    <property type="entry name" value="M20_dimer"/>
    <property type="match status" value="1"/>
</dbReference>
<dbReference type="eggNOG" id="COG1473">
    <property type="taxonomic scope" value="Bacteria"/>
</dbReference>
<name>A0A058ZRN2_9RHOB</name>
<sequence length="383" mass="41024">MPPINRIAEFSDDMKTWRRWLHQHPELGFELHETAAFVADRLREIGVDELHEGIATTGMVAIIQGQGAGQTIGLRADMDALPIFEETGLDYASAKPGVMHACGHDGHTTMLLGAAKYLAETRRFRGRVALIFQPAEEEGGGGGVMCDEGIFKRFDISQVYGIHNIPNLDAGQMQLCAGPMLAAVDDFDITITGRGGHAAHPDTCIDPIPPAVALVQGLQSVVARNADPLHGLVLSVTQIQAGSTTNVIPETALVAGTIRTYDSQMRAMAAQRLRALCDGVAQAYSVEIAIDFREGYPATVNDETCTDFARAVALDVAGTVTEATPSMGAEDFSFMLERCPGTYAYLGTGAGAALHHPAYDFNDEVAHIGASYFARLVERAQPI</sequence>
<evidence type="ECO:0000313" key="4">
    <source>
        <dbReference type="EMBL" id="KCV83526.1"/>
    </source>
</evidence>
<comment type="cofactor">
    <cofactor evidence="2">
        <name>Mn(2+)</name>
        <dbReference type="ChEBI" id="CHEBI:29035"/>
    </cofactor>
    <text evidence="2">The Mn(2+) ion enhances activity.</text>
</comment>
<dbReference type="FunFam" id="3.30.70.360:FF:000001">
    <property type="entry name" value="N-acetyldiaminopimelate deacetylase"/>
    <property type="match status" value="1"/>
</dbReference>
<keyword evidence="2" id="KW-0479">Metal-binding</keyword>
<dbReference type="PANTHER" id="PTHR11014">
    <property type="entry name" value="PEPTIDASE M20 FAMILY MEMBER"/>
    <property type="match status" value="1"/>
</dbReference>
<dbReference type="Proteomes" id="UP000024836">
    <property type="component" value="Unassembled WGS sequence"/>
</dbReference>
<evidence type="ECO:0000256" key="1">
    <source>
        <dbReference type="ARBA" id="ARBA00022801"/>
    </source>
</evidence>
<feature type="binding site" evidence="2">
    <location>
        <position position="137"/>
    </location>
    <ligand>
        <name>Mn(2+)</name>
        <dbReference type="ChEBI" id="CHEBI:29035"/>
        <label>2</label>
    </ligand>
</feature>
<gene>
    <name evidence="4" type="ORF">ATO10_02160</name>
</gene>
<dbReference type="InterPro" id="IPR017439">
    <property type="entry name" value="Amidohydrolase"/>
</dbReference>
<protein>
    <submittedName>
        <fullName evidence="4">Hippurate hydrolase HipO</fullName>
    </submittedName>
</protein>
<feature type="binding site" evidence="2">
    <location>
        <position position="104"/>
    </location>
    <ligand>
        <name>Mn(2+)</name>
        <dbReference type="ChEBI" id="CHEBI:29035"/>
        <label>2</label>
    </ligand>
</feature>
<feature type="binding site" evidence="2">
    <location>
        <position position="163"/>
    </location>
    <ligand>
        <name>Mn(2+)</name>
        <dbReference type="ChEBI" id="CHEBI:29035"/>
        <label>2</label>
    </ligand>
</feature>
<evidence type="ECO:0000256" key="2">
    <source>
        <dbReference type="PIRSR" id="PIRSR005962-1"/>
    </source>
</evidence>
<dbReference type="SUPFAM" id="SSF53187">
    <property type="entry name" value="Zn-dependent exopeptidases"/>
    <property type="match status" value="1"/>
</dbReference>
<proteinExistence type="predicted"/>
<dbReference type="OrthoDB" id="9777385at2"/>
<organism evidence="4 5">
    <name type="scientific">Actibacterium atlanticum</name>
    <dbReference type="NCBI Taxonomy" id="1461693"/>
    <lineage>
        <taxon>Bacteria</taxon>
        <taxon>Pseudomonadati</taxon>
        <taxon>Pseudomonadota</taxon>
        <taxon>Alphaproteobacteria</taxon>
        <taxon>Rhodobacterales</taxon>
        <taxon>Roseobacteraceae</taxon>
        <taxon>Actibacterium</taxon>
    </lineage>
</organism>
<keyword evidence="2" id="KW-0464">Manganese</keyword>
<accession>A0A058ZRN2</accession>
<feature type="binding site" evidence="2">
    <location>
        <position position="355"/>
    </location>
    <ligand>
        <name>Mn(2+)</name>
        <dbReference type="ChEBI" id="CHEBI:29035"/>
        <label>2</label>
    </ligand>
</feature>
<keyword evidence="1 4" id="KW-0378">Hydrolase</keyword>